<dbReference type="EMBL" id="CP113865">
    <property type="protein sequence ID" value="WAM34731.1"/>
    <property type="molecule type" value="Genomic_DNA"/>
</dbReference>
<gene>
    <name evidence="1" type="ORF">OTK00_000976</name>
</gene>
<evidence type="ECO:0008006" key="3">
    <source>
        <dbReference type="Google" id="ProtNLM"/>
    </source>
</evidence>
<proteinExistence type="predicted"/>
<dbReference type="Proteomes" id="UP001164909">
    <property type="component" value="Chromosome"/>
</dbReference>
<accession>A0ABY7BSK3</accession>
<reference evidence="1" key="1">
    <citation type="submission" date="2022-12" db="EMBL/GenBank/DDBJ databases">
        <authorList>
            <person name="Bing R.G."/>
            <person name="Willard D.J."/>
            <person name="Manesh M.J.H."/>
            <person name="Laemthong T."/>
            <person name="Crosby J.R."/>
            <person name="Kelly R.M."/>
        </authorList>
    </citation>
    <scope>NUCLEOTIDE SEQUENCE</scope>
    <source>
        <strain evidence="1">DSM 8990</strain>
    </source>
</reference>
<name>A0ABY7BSK3_9FIRM</name>
<keyword evidence="2" id="KW-1185">Reference proteome</keyword>
<protein>
    <recommendedName>
        <fullName evidence="3">Flagellar hook-length control protein-like C-terminal domain-containing protein</fullName>
    </recommendedName>
</protein>
<evidence type="ECO:0000313" key="2">
    <source>
        <dbReference type="Proteomes" id="UP001164909"/>
    </source>
</evidence>
<evidence type="ECO:0000313" key="1">
    <source>
        <dbReference type="EMBL" id="WAM34731.1"/>
    </source>
</evidence>
<organism evidence="1 2">
    <name type="scientific">Caldicellulosiruptor morganii</name>
    <dbReference type="NCBI Taxonomy" id="1387555"/>
    <lineage>
        <taxon>Bacteria</taxon>
        <taxon>Bacillati</taxon>
        <taxon>Bacillota</taxon>
        <taxon>Bacillota incertae sedis</taxon>
        <taxon>Caldicellulosiruptorales</taxon>
        <taxon>Caldicellulosiruptoraceae</taxon>
        <taxon>Caldicellulosiruptor</taxon>
    </lineage>
</organism>
<dbReference type="RefSeq" id="WP_045169289.1">
    <property type="nucleotide sequence ID" value="NZ_CP113865.1"/>
</dbReference>
<sequence length="474" mass="54099">MNIMSNYITLYSQNLVKEILNLVDGANQEIPGKIVKINGQQLVIDIGSQTVVAKNQSSFSFKEGDEILLSSPVYQDGKFIFRIVKFQIEENKTDQKTNSNNNLDSIAAKSKNDIVKGILNKIGKLIELPETDNFIYIEKSKIPGSLMEFAERNEVFLGTATVKREDEIEKLIIKVGDQTFETENDPGIFSLQGKVKEAKTFMGDENLFLFVFNKEKGLAVIPQKNLIFNQEFKNFLLSIFSHTQIEPREEKDFLTILSLILARKSITKEEFVKEKAELTKFVENLREVFARKPQVFSLDNENLTVGTKEGFFLFKLLAKEDGAFEQKIAQVLNDLRFNQKETIQFDFGNLYLNIFNFRLDVNNNPFELQFFVNKKKGNSTKASSVMIRINTQTLGCVGIYVKKVLQNTFKAVIFSDRLSTLKLIESSADELVKALKERGYKLEIDCKLKDTSSTAAMLEFLVFETSIQKIDMKV</sequence>